<reference evidence="1" key="1">
    <citation type="submission" date="2017-07" db="EMBL/GenBank/DDBJ databases">
        <title>Taro Niue Genome Assembly and Annotation.</title>
        <authorList>
            <person name="Atibalentja N."/>
            <person name="Keating K."/>
            <person name="Fields C.J."/>
        </authorList>
    </citation>
    <scope>NUCLEOTIDE SEQUENCE</scope>
    <source>
        <strain evidence="1">Niue_2</strain>
        <tissue evidence="1">Leaf</tissue>
    </source>
</reference>
<evidence type="ECO:0000313" key="2">
    <source>
        <dbReference type="Proteomes" id="UP000652761"/>
    </source>
</evidence>
<proteinExistence type="predicted"/>
<protein>
    <submittedName>
        <fullName evidence="1">Uncharacterized protein</fullName>
    </submittedName>
</protein>
<accession>A0A843X9W4</accession>
<gene>
    <name evidence="1" type="ORF">Taro_049112</name>
</gene>
<name>A0A843X9W4_COLES</name>
<dbReference type="EMBL" id="NMUH01006869">
    <property type="protein sequence ID" value="MQM16159.1"/>
    <property type="molecule type" value="Genomic_DNA"/>
</dbReference>
<organism evidence="1 2">
    <name type="scientific">Colocasia esculenta</name>
    <name type="common">Wild taro</name>
    <name type="synonym">Arum esculentum</name>
    <dbReference type="NCBI Taxonomy" id="4460"/>
    <lineage>
        <taxon>Eukaryota</taxon>
        <taxon>Viridiplantae</taxon>
        <taxon>Streptophyta</taxon>
        <taxon>Embryophyta</taxon>
        <taxon>Tracheophyta</taxon>
        <taxon>Spermatophyta</taxon>
        <taxon>Magnoliopsida</taxon>
        <taxon>Liliopsida</taxon>
        <taxon>Araceae</taxon>
        <taxon>Aroideae</taxon>
        <taxon>Colocasieae</taxon>
        <taxon>Colocasia</taxon>
    </lineage>
</organism>
<dbReference type="AlphaFoldDB" id="A0A843X9W4"/>
<evidence type="ECO:0000313" key="1">
    <source>
        <dbReference type="EMBL" id="MQM16159.1"/>
    </source>
</evidence>
<comment type="caution">
    <text evidence="1">The sequence shown here is derived from an EMBL/GenBank/DDBJ whole genome shotgun (WGS) entry which is preliminary data.</text>
</comment>
<keyword evidence="2" id="KW-1185">Reference proteome</keyword>
<sequence>MELTWESSSGTGESSHLVVVLTGSADLIKRDGTGGGLEEVEEEKWGRRTEEARDMGSSWCIPLSLLLPIFLFALLQTPASAVRQASVNSLHSILT</sequence>
<dbReference type="Proteomes" id="UP000652761">
    <property type="component" value="Unassembled WGS sequence"/>
</dbReference>